<proteinExistence type="predicted"/>
<dbReference type="InterPro" id="IPR025714">
    <property type="entry name" value="Methyltranfer_dom"/>
</dbReference>
<keyword evidence="2" id="KW-0489">Methyltransferase</keyword>
<dbReference type="Proteomes" id="UP000199263">
    <property type="component" value="Unassembled WGS sequence"/>
</dbReference>
<dbReference type="InterPro" id="IPR029063">
    <property type="entry name" value="SAM-dependent_MTases_sf"/>
</dbReference>
<keyword evidence="3" id="KW-1185">Reference proteome</keyword>
<organism evidence="2 3">
    <name type="scientific">Clostridium uliginosum</name>
    <dbReference type="NCBI Taxonomy" id="119641"/>
    <lineage>
        <taxon>Bacteria</taxon>
        <taxon>Bacillati</taxon>
        <taxon>Bacillota</taxon>
        <taxon>Clostridia</taxon>
        <taxon>Eubacteriales</taxon>
        <taxon>Clostridiaceae</taxon>
        <taxon>Clostridium</taxon>
    </lineage>
</organism>
<reference evidence="2 3" key="1">
    <citation type="submission" date="2016-10" db="EMBL/GenBank/DDBJ databases">
        <authorList>
            <person name="de Groot N.N."/>
        </authorList>
    </citation>
    <scope>NUCLEOTIDE SEQUENCE [LARGE SCALE GENOMIC DNA]</scope>
    <source>
        <strain evidence="2 3">DSM 12992</strain>
    </source>
</reference>
<dbReference type="OrthoDB" id="9791837at2"/>
<name>A0A1I1QU72_9CLOT</name>
<evidence type="ECO:0000313" key="3">
    <source>
        <dbReference type="Proteomes" id="UP000199263"/>
    </source>
</evidence>
<dbReference type="PANTHER" id="PTHR43861">
    <property type="entry name" value="TRANS-ACONITATE 2-METHYLTRANSFERASE-RELATED"/>
    <property type="match status" value="1"/>
</dbReference>
<accession>A0A1I1QU72</accession>
<evidence type="ECO:0000313" key="2">
    <source>
        <dbReference type="EMBL" id="SFD25575.1"/>
    </source>
</evidence>
<keyword evidence="2" id="KW-0808">Transferase</keyword>
<dbReference type="CDD" id="cd02440">
    <property type="entry name" value="AdoMet_MTases"/>
    <property type="match status" value="1"/>
</dbReference>
<gene>
    <name evidence="2" type="ORF">SAMN05421842_12749</name>
</gene>
<sequence length="258" mass="29498">MSNWTTTTDESKKRWEKNADFWDERMGEHSNTFHTEIIRPSTEVLLEVNEGEEILDIACGNGNFSKRLVDLGAEVTAFDYSVNLIENAKKRCASYLDNIKFKVIDATNYNQLIELGCECFDKAVANMALMDIADINPLLNAVYKLLKPNGIFVFSIMHPCFQSPKMRKIVETEELPGKVETRNAVQIFKYITPQCYEGIAIVGQPVPQLYYHRSLSELLEQSFRAGFVVTAVKEPVFKTDKTEWNEIPSALIIRLRKD</sequence>
<protein>
    <submittedName>
        <fullName evidence="2">Methyltransferase domain-containing protein</fullName>
    </submittedName>
</protein>
<dbReference type="Pfam" id="PF13847">
    <property type="entry name" value="Methyltransf_31"/>
    <property type="match status" value="1"/>
</dbReference>
<dbReference type="SUPFAM" id="SSF53335">
    <property type="entry name" value="S-adenosyl-L-methionine-dependent methyltransferases"/>
    <property type="match status" value="1"/>
</dbReference>
<dbReference type="STRING" id="119641.SAMN05421842_12749"/>
<feature type="domain" description="Methyltransferase" evidence="1">
    <location>
        <begin position="50"/>
        <end position="179"/>
    </location>
</feature>
<dbReference type="GO" id="GO:0008168">
    <property type="term" value="F:methyltransferase activity"/>
    <property type="evidence" value="ECO:0007669"/>
    <property type="project" value="UniProtKB-KW"/>
</dbReference>
<dbReference type="AlphaFoldDB" id="A0A1I1QU72"/>
<dbReference type="RefSeq" id="WP_090093466.1">
    <property type="nucleotide sequence ID" value="NZ_FOMG01000027.1"/>
</dbReference>
<dbReference type="Gene3D" id="3.40.50.150">
    <property type="entry name" value="Vaccinia Virus protein VP39"/>
    <property type="match status" value="1"/>
</dbReference>
<dbReference type="GO" id="GO:0032259">
    <property type="term" value="P:methylation"/>
    <property type="evidence" value="ECO:0007669"/>
    <property type="project" value="UniProtKB-KW"/>
</dbReference>
<dbReference type="EMBL" id="FOMG01000027">
    <property type="protein sequence ID" value="SFD25575.1"/>
    <property type="molecule type" value="Genomic_DNA"/>
</dbReference>
<evidence type="ECO:0000259" key="1">
    <source>
        <dbReference type="Pfam" id="PF13847"/>
    </source>
</evidence>